<organism evidence="7 8">
    <name type="scientific">Anaerobium acetethylicum</name>
    <dbReference type="NCBI Taxonomy" id="1619234"/>
    <lineage>
        <taxon>Bacteria</taxon>
        <taxon>Bacillati</taxon>
        <taxon>Bacillota</taxon>
        <taxon>Clostridia</taxon>
        <taxon>Lachnospirales</taxon>
        <taxon>Lachnospiraceae</taxon>
        <taxon>Anaerobium</taxon>
    </lineage>
</organism>
<dbReference type="InterPro" id="IPR050723">
    <property type="entry name" value="CFA/CMAS"/>
</dbReference>
<dbReference type="GO" id="GO:0006629">
    <property type="term" value="P:lipid metabolic process"/>
    <property type="evidence" value="ECO:0007669"/>
    <property type="project" value="UniProtKB-KW"/>
</dbReference>
<reference evidence="7 8" key="1">
    <citation type="submission" date="2016-09" db="EMBL/GenBank/DDBJ databases">
        <authorList>
            <person name="Capua I."/>
            <person name="De Benedictis P."/>
            <person name="Joannis T."/>
            <person name="Lombin L.H."/>
            <person name="Cattoli G."/>
        </authorList>
    </citation>
    <scope>NUCLEOTIDE SEQUENCE [LARGE SCALE GENOMIC DNA]</scope>
    <source>
        <strain evidence="7 8">GluBS11</strain>
    </source>
</reference>
<keyword evidence="3" id="KW-0808">Transferase</keyword>
<name>A0A1D3TZI5_9FIRM</name>
<protein>
    <submittedName>
        <fullName evidence="7">Cyclopropane fatty-acyl-phospholipid synthase</fullName>
    </submittedName>
</protein>
<dbReference type="RefSeq" id="WP_091237167.1">
    <property type="nucleotide sequence ID" value="NZ_FMKA01000088.1"/>
</dbReference>
<dbReference type="PANTHER" id="PTHR43667:SF1">
    <property type="entry name" value="CYCLOPROPANE-FATTY-ACYL-PHOSPHOLIPID SYNTHASE"/>
    <property type="match status" value="1"/>
</dbReference>
<dbReference type="STRING" id="1619234.SAMN05421730_10881"/>
<dbReference type="AlphaFoldDB" id="A0A1D3TZI5"/>
<evidence type="ECO:0000256" key="3">
    <source>
        <dbReference type="ARBA" id="ARBA00022679"/>
    </source>
</evidence>
<dbReference type="Proteomes" id="UP000199315">
    <property type="component" value="Unassembled WGS sequence"/>
</dbReference>
<dbReference type="Pfam" id="PF13649">
    <property type="entry name" value="Methyltransf_25"/>
    <property type="match status" value="1"/>
</dbReference>
<keyword evidence="5" id="KW-0443">Lipid metabolism</keyword>
<dbReference type="GO" id="GO:0008168">
    <property type="term" value="F:methyltransferase activity"/>
    <property type="evidence" value="ECO:0007669"/>
    <property type="project" value="UniProtKB-KW"/>
</dbReference>
<dbReference type="CDD" id="cd02440">
    <property type="entry name" value="AdoMet_MTases"/>
    <property type="match status" value="1"/>
</dbReference>
<dbReference type="InterPro" id="IPR029063">
    <property type="entry name" value="SAM-dependent_MTases_sf"/>
</dbReference>
<dbReference type="OrthoDB" id="9804312at2"/>
<keyword evidence="4" id="KW-0949">S-adenosyl-L-methionine</keyword>
<dbReference type="PANTHER" id="PTHR43667">
    <property type="entry name" value="CYCLOPROPANE-FATTY-ACYL-PHOSPHOLIPID SYNTHASE"/>
    <property type="match status" value="1"/>
</dbReference>
<accession>A0A1D3TZI5</accession>
<evidence type="ECO:0000259" key="6">
    <source>
        <dbReference type="Pfam" id="PF13649"/>
    </source>
</evidence>
<gene>
    <name evidence="7" type="ORF">SAMN05421730_10881</name>
</gene>
<evidence type="ECO:0000313" key="8">
    <source>
        <dbReference type="Proteomes" id="UP000199315"/>
    </source>
</evidence>
<dbReference type="Gene3D" id="3.40.50.150">
    <property type="entry name" value="Vaccinia Virus protein VP39"/>
    <property type="match status" value="1"/>
</dbReference>
<feature type="domain" description="Methyltransferase" evidence="6">
    <location>
        <begin position="42"/>
        <end position="122"/>
    </location>
</feature>
<dbReference type="SUPFAM" id="SSF53335">
    <property type="entry name" value="S-adenosyl-L-methionine-dependent methyltransferases"/>
    <property type="match status" value="1"/>
</dbReference>
<evidence type="ECO:0000256" key="4">
    <source>
        <dbReference type="ARBA" id="ARBA00022691"/>
    </source>
</evidence>
<sequence>MEFLKSGRYDSSLINENMMGPNSMKMLEEILGENGLKPGMRVLDLGCGRGLTSIFLAREYGVQVFAVDLWITATDNYRRFREQGLDERIIPLHANALDLPFADEYFDALISIDSYHYFGRDEAYFDSRLAGMLKKDALIAIGVPGFRHEVKENIPEEMKPYWFDEVIETIHSAEWWRKVFSASEHFDLKEIREMECFEEAWHDWLATDNEYAVSDRPMMAADGGRYMNLLSIVGKKK</sequence>
<evidence type="ECO:0000256" key="2">
    <source>
        <dbReference type="ARBA" id="ARBA00022603"/>
    </source>
</evidence>
<dbReference type="EMBL" id="FMKA01000088">
    <property type="protein sequence ID" value="SCQ00004.1"/>
    <property type="molecule type" value="Genomic_DNA"/>
</dbReference>
<dbReference type="InterPro" id="IPR041698">
    <property type="entry name" value="Methyltransf_25"/>
</dbReference>
<proteinExistence type="inferred from homology"/>
<comment type="similarity">
    <text evidence="1">Belongs to the CFA/CMAS family.</text>
</comment>
<evidence type="ECO:0000313" key="7">
    <source>
        <dbReference type="EMBL" id="SCQ00004.1"/>
    </source>
</evidence>
<evidence type="ECO:0000256" key="1">
    <source>
        <dbReference type="ARBA" id="ARBA00010815"/>
    </source>
</evidence>
<keyword evidence="8" id="KW-1185">Reference proteome</keyword>
<evidence type="ECO:0000256" key="5">
    <source>
        <dbReference type="ARBA" id="ARBA00023098"/>
    </source>
</evidence>
<dbReference type="GO" id="GO:0032259">
    <property type="term" value="P:methylation"/>
    <property type="evidence" value="ECO:0007669"/>
    <property type="project" value="UniProtKB-KW"/>
</dbReference>
<keyword evidence="2" id="KW-0489">Methyltransferase</keyword>